<dbReference type="AlphaFoldDB" id="A0A226EHM2"/>
<dbReference type="Pfam" id="PF20721">
    <property type="entry name" value="C19orf12"/>
    <property type="match status" value="1"/>
</dbReference>
<name>A0A226EHM2_FOLCA</name>
<protein>
    <submittedName>
        <fullName evidence="2">Uncharacterized protein</fullName>
    </submittedName>
</protein>
<accession>A0A226EHM2</accession>
<dbReference type="InterPro" id="IPR033369">
    <property type="entry name" value="C19orf12"/>
</dbReference>
<comment type="caution">
    <text evidence="2">The sequence shown here is derived from an EMBL/GenBank/DDBJ whole genome shotgun (WGS) entry which is preliminary data.</text>
</comment>
<dbReference type="Proteomes" id="UP000198287">
    <property type="component" value="Unassembled WGS sequence"/>
</dbReference>
<evidence type="ECO:0000313" key="2">
    <source>
        <dbReference type="EMBL" id="OXA56728.1"/>
    </source>
</evidence>
<sequence length="153" mass="15915">MPIEVHEVISACHVIANQENLDVCVTESLKGAAVAGASAFVCGVLLGPVGVAIGGTVGGLAGSALCKSYKPLGQILSEMSPADKERLYIHMLRVVQSLEITDAILLMAVVSNPAHAGREAIARELIGFFGAAIAPAVARQQLPQQQQAYLLNN</sequence>
<comment type="similarity">
    <text evidence="1">Belongs to the C19orf12 family.</text>
</comment>
<dbReference type="PANTHER" id="PTHR31493">
    <property type="entry name" value="NAZO FAMILY MEMBER"/>
    <property type="match status" value="1"/>
</dbReference>
<dbReference type="PANTHER" id="PTHR31493:SF1">
    <property type="entry name" value="PROTEIN C19ORF12"/>
    <property type="match status" value="1"/>
</dbReference>
<proteinExistence type="inferred from homology"/>
<evidence type="ECO:0000313" key="3">
    <source>
        <dbReference type="Proteomes" id="UP000198287"/>
    </source>
</evidence>
<keyword evidence="3" id="KW-1185">Reference proteome</keyword>
<organism evidence="2 3">
    <name type="scientific">Folsomia candida</name>
    <name type="common">Springtail</name>
    <dbReference type="NCBI Taxonomy" id="158441"/>
    <lineage>
        <taxon>Eukaryota</taxon>
        <taxon>Metazoa</taxon>
        <taxon>Ecdysozoa</taxon>
        <taxon>Arthropoda</taxon>
        <taxon>Hexapoda</taxon>
        <taxon>Collembola</taxon>
        <taxon>Entomobryomorpha</taxon>
        <taxon>Isotomoidea</taxon>
        <taxon>Isotomidae</taxon>
        <taxon>Proisotominae</taxon>
        <taxon>Folsomia</taxon>
    </lineage>
</organism>
<dbReference type="EMBL" id="LNIX01000003">
    <property type="protein sequence ID" value="OXA56728.1"/>
    <property type="molecule type" value="Genomic_DNA"/>
</dbReference>
<evidence type="ECO:0000256" key="1">
    <source>
        <dbReference type="ARBA" id="ARBA00029457"/>
    </source>
</evidence>
<reference evidence="2 3" key="1">
    <citation type="submission" date="2015-12" db="EMBL/GenBank/DDBJ databases">
        <title>The genome of Folsomia candida.</title>
        <authorList>
            <person name="Faddeeva A."/>
            <person name="Derks M.F."/>
            <person name="Anvar Y."/>
            <person name="Smit S."/>
            <person name="Van Straalen N."/>
            <person name="Roelofs D."/>
        </authorList>
    </citation>
    <scope>NUCLEOTIDE SEQUENCE [LARGE SCALE GENOMIC DNA]</scope>
    <source>
        <strain evidence="2 3">VU population</strain>
        <tissue evidence="2">Whole body</tissue>
    </source>
</reference>
<gene>
    <name evidence="2" type="ORF">Fcan01_07172</name>
</gene>
<dbReference type="OMA" id="VGTLKWT"/>
<dbReference type="OrthoDB" id="5976774at2759"/>